<comment type="caution">
    <text evidence="1">The sequence shown here is derived from an EMBL/GenBank/DDBJ whole genome shotgun (WGS) entry which is preliminary data.</text>
</comment>
<sequence length="90" mass="9626">MASKGSKSLVLCALIIIVMILSNEIYEPVEARHLKPTKKGSSKKSSLKPKVNINGGHESTVLQGSKVEHAEDFRPTAPGRSPGVGHSIHD</sequence>
<accession>A0ACC0AYT4</accession>
<evidence type="ECO:0000313" key="2">
    <source>
        <dbReference type="Proteomes" id="UP001060085"/>
    </source>
</evidence>
<name>A0ACC0AYT4_CATRO</name>
<protein>
    <submittedName>
        <fullName evidence="1">Uncharacterized protein</fullName>
    </submittedName>
</protein>
<gene>
    <name evidence="1" type="ORF">M9H77_15774</name>
</gene>
<proteinExistence type="predicted"/>
<evidence type="ECO:0000313" key="1">
    <source>
        <dbReference type="EMBL" id="KAI5665921.1"/>
    </source>
</evidence>
<keyword evidence="2" id="KW-1185">Reference proteome</keyword>
<organism evidence="1 2">
    <name type="scientific">Catharanthus roseus</name>
    <name type="common">Madagascar periwinkle</name>
    <name type="synonym">Vinca rosea</name>
    <dbReference type="NCBI Taxonomy" id="4058"/>
    <lineage>
        <taxon>Eukaryota</taxon>
        <taxon>Viridiplantae</taxon>
        <taxon>Streptophyta</taxon>
        <taxon>Embryophyta</taxon>
        <taxon>Tracheophyta</taxon>
        <taxon>Spermatophyta</taxon>
        <taxon>Magnoliopsida</taxon>
        <taxon>eudicotyledons</taxon>
        <taxon>Gunneridae</taxon>
        <taxon>Pentapetalae</taxon>
        <taxon>asterids</taxon>
        <taxon>lamiids</taxon>
        <taxon>Gentianales</taxon>
        <taxon>Apocynaceae</taxon>
        <taxon>Rauvolfioideae</taxon>
        <taxon>Vinceae</taxon>
        <taxon>Catharanthinae</taxon>
        <taxon>Catharanthus</taxon>
    </lineage>
</organism>
<dbReference type="Proteomes" id="UP001060085">
    <property type="component" value="Linkage Group LG04"/>
</dbReference>
<dbReference type="EMBL" id="CM044704">
    <property type="protein sequence ID" value="KAI5665921.1"/>
    <property type="molecule type" value="Genomic_DNA"/>
</dbReference>
<reference evidence="2" key="1">
    <citation type="journal article" date="2023" name="Nat. Plants">
        <title>Single-cell RNA sequencing provides a high-resolution roadmap for understanding the multicellular compartmentation of specialized metabolism.</title>
        <authorList>
            <person name="Sun S."/>
            <person name="Shen X."/>
            <person name="Li Y."/>
            <person name="Li Y."/>
            <person name="Wang S."/>
            <person name="Li R."/>
            <person name="Zhang H."/>
            <person name="Shen G."/>
            <person name="Guo B."/>
            <person name="Wei J."/>
            <person name="Xu J."/>
            <person name="St-Pierre B."/>
            <person name="Chen S."/>
            <person name="Sun C."/>
        </authorList>
    </citation>
    <scope>NUCLEOTIDE SEQUENCE [LARGE SCALE GENOMIC DNA]</scope>
</reference>